<dbReference type="EMBL" id="JBHRUG010000025">
    <property type="protein sequence ID" value="MFC3284264.1"/>
    <property type="molecule type" value="Genomic_DNA"/>
</dbReference>
<evidence type="ECO:0000313" key="2">
    <source>
        <dbReference type="Proteomes" id="UP001595579"/>
    </source>
</evidence>
<protein>
    <submittedName>
        <fullName evidence="1">Uncharacterized protein</fullName>
    </submittedName>
</protein>
<organism evidence="1 2">
    <name type="scientific">Litchfieldella rifensis</name>
    <dbReference type="NCBI Taxonomy" id="762643"/>
    <lineage>
        <taxon>Bacteria</taxon>
        <taxon>Pseudomonadati</taxon>
        <taxon>Pseudomonadota</taxon>
        <taxon>Gammaproteobacteria</taxon>
        <taxon>Oceanospirillales</taxon>
        <taxon>Halomonadaceae</taxon>
        <taxon>Litchfieldella</taxon>
    </lineage>
</organism>
<evidence type="ECO:0000313" key="1">
    <source>
        <dbReference type="EMBL" id="MFC3284264.1"/>
    </source>
</evidence>
<gene>
    <name evidence="1" type="ORF">ACFOEV_11685</name>
</gene>
<proteinExistence type="predicted"/>
<keyword evidence="2" id="KW-1185">Reference proteome</keyword>
<dbReference type="Proteomes" id="UP001595579">
    <property type="component" value="Unassembled WGS sequence"/>
</dbReference>
<accession>A0ABV7LPH9</accession>
<comment type="caution">
    <text evidence="1">The sequence shown here is derived from an EMBL/GenBank/DDBJ whole genome shotgun (WGS) entry which is preliminary data.</text>
</comment>
<reference evidence="2" key="1">
    <citation type="journal article" date="2019" name="Int. J. Syst. Evol. Microbiol.">
        <title>The Global Catalogue of Microorganisms (GCM) 10K type strain sequencing project: providing services to taxonomists for standard genome sequencing and annotation.</title>
        <authorList>
            <consortium name="The Broad Institute Genomics Platform"/>
            <consortium name="The Broad Institute Genome Sequencing Center for Infectious Disease"/>
            <person name="Wu L."/>
            <person name="Ma J."/>
        </authorList>
    </citation>
    <scope>NUCLEOTIDE SEQUENCE [LARGE SCALE GENOMIC DNA]</scope>
    <source>
        <strain evidence="2">CECT 7698</strain>
    </source>
</reference>
<dbReference type="RefSeq" id="WP_386774080.1">
    <property type="nucleotide sequence ID" value="NZ_JBHRUG010000025.1"/>
</dbReference>
<name>A0ABV7LPH9_9GAMM</name>
<sequence>MNDRWGISIDIEGFSTNFENSEDRKTYAILAIGELMSAIYRIGSCYYPGTPENNFCERLFAHQFGDGFLVCSDFHEPDVSRAIAIAVALMRHMTLNGYAAKSAISTGDLSDINGCYPQPMRSAPEDRLDMGMGLMTIISVMGTALTKAHKLGGGAKGAVLVVDKHLMEKGLPEGIKICHPSGNCIDWISSNLPLADEIAQRSQLSLASTDELCAKLKAYCGAEPVPPSSWIKATLGGVSCNGEKQSAVVAPSGLGWPFRRLAATVLAKARRYIRIR</sequence>